<gene>
    <name evidence="2" type="ordered locus">AALP_Aa7g064200</name>
</gene>
<dbReference type="AlphaFoldDB" id="A0A087GGB1"/>
<name>A0A087GGB1_ARAAL</name>
<evidence type="ECO:0000256" key="1">
    <source>
        <dbReference type="SAM" id="SignalP"/>
    </source>
</evidence>
<feature type="chain" id="PRO_5001821987" description="Dirigent protein" evidence="1">
    <location>
        <begin position="26"/>
        <end position="96"/>
    </location>
</feature>
<proteinExistence type="predicted"/>
<evidence type="ECO:0000313" key="3">
    <source>
        <dbReference type="Proteomes" id="UP000029120"/>
    </source>
</evidence>
<evidence type="ECO:0008006" key="4">
    <source>
        <dbReference type="Google" id="ProtNLM"/>
    </source>
</evidence>
<reference evidence="3" key="1">
    <citation type="journal article" date="2015" name="Nat. Plants">
        <title>Genome expansion of Arabis alpina linked with retrotransposition and reduced symmetric DNA methylation.</title>
        <authorList>
            <person name="Willing E.M."/>
            <person name="Rawat V."/>
            <person name="Mandakova T."/>
            <person name="Maumus F."/>
            <person name="James G.V."/>
            <person name="Nordstroem K.J."/>
            <person name="Becker C."/>
            <person name="Warthmann N."/>
            <person name="Chica C."/>
            <person name="Szarzynska B."/>
            <person name="Zytnicki M."/>
            <person name="Albani M.C."/>
            <person name="Kiefer C."/>
            <person name="Bergonzi S."/>
            <person name="Castaings L."/>
            <person name="Mateos J.L."/>
            <person name="Berns M.C."/>
            <person name="Bujdoso N."/>
            <person name="Piofczyk T."/>
            <person name="de Lorenzo L."/>
            <person name="Barrero-Sicilia C."/>
            <person name="Mateos I."/>
            <person name="Piednoel M."/>
            <person name="Hagmann J."/>
            <person name="Chen-Min-Tao R."/>
            <person name="Iglesias-Fernandez R."/>
            <person name="Schuster S.C."/>
            <person name="Alonso-Blanco C."/>
            <person name="Roudier F."/>
            <person name="Carbonero P."/>
            <person name="Paz-Ares J."/>
            <person name="Davis S.J."/>
            <person name="Pecinka A."/>
            <person name="Quesneville H."/>
            <person name="Colot V."/>
            <person name="Lysak M.A."/>
            <person name="Weigel D."/>
            <person name="Coupland G."/>
            <person name="Schneeberger K."/>
        </authorList>
    </citation>
    <scope>NUCLEOTIDE SEQUENCE [LARGE SCALE GENOMIC DNA]</scope>
    <source>
        <strain evidence="3">cv. Pajares</strain>
    </source>
</reference>
<evidence type="ECO:0000313" key="2">
    <source>
        <dbReference type="EMBL" id="KFK28913.1"/>
    </source>
</evidence>
<dbReference type="Gramene" id="KFK28913">
    <property type="protein sequence ID" value="KFK28913"/>
    <property type="gene ID" value="AALP_AA7G064200"/>
</dbReference>
<sequence>MANICRISFISIMILLLLTFQSSLSFSARMRVIQSNLLTLDEIVKADRARLHYLFEGTIEYTTNLIEADSLPLPGLPQVITLQRLDLGTHEENMSS</sequence>
<organism evidence="2 3">
    <name type="scientific">Arabis alpina</name>
    <name type="common">Alpine rock-cress</name>
    <dbReference type="NCBI Taxonomy" id="50452"/>
    <lineage>
        <taxon>Eukaryota</taxon>
        <taxon>Viridiplantae</taxon>
        <taxon>Streptophyta</taxon>
        <taxon>Embryophyta</taxon>
        <taxon>Tracheophyta</taxon>
        <taxon>Spermatophyta</taxon>
        <taxon>Magnoliopsida</taxon>
        <taxon>eudicotyledons</taxon>
        <taxon>Gunneridae</taxon>
        <taxon>Pentapetalae</taxon>
        <taxon>rosids</taxon>
        <taxon>malvids</taxon>
        <taxon>Brassicales</taxon>
        <taxon>Brassicaceae</taxon>
        <taxon>Arabideae</taxon>
        <taxon>Arabis</taxon>
    </lineage>
</organism>
<accession>A0A087GGB1</accession>
<dbReference type="EMBL" id="CM002875">
    <property type="protein sequence ID" value="KFK28913.1"/>
    <property type="molecule type" value="Genomic_DNA"/>
</dbReference>
<protein>
    <recommendedName>
        <fullName evidence="4">Dirigent protein</fullName>
    </recommendedName>
</protein>
<dbReference type="Proteomes" id="UP000029120">
    <property type="component" value="Chromosome 7"/>
</dbReference>
<keyword evidence="1" id="KW-0732">Signal</keyword>
<dbReference type="OrthoDB" id="1102569at2759"/>
<keyword evidence="3" id="KW-1185">Reference proteome</keyword>
<feature type="signal peptide" evidence="1">
    <location>
        <begin position="1"/>
        <end position="25"/>
    </location>
</feature>